<dbReference type="HOGENOM" id="CLU_2167850_0_0_0"/>
<dbReference type="KEGG" id="lfp:Y981_08900"/>
<dbReference type="AlphaFoldDB" id="A0A059XY86"/>
<evidence type="ECO:0000313" key="2">
    <source>
        <dbReference type="EMBL" id="AIA31848.1"/>
    </source>
</evidence>
<organism evidence="2 3">
    <name type="scientific">Leptospirillum ferriphilum YSK</name>
    <dbReference type="NCBI Taxonomy" id="1441628"/>
    <lineage>
        <taxon>Bacteria</taxon>
        <taxon>Pseudomonadati</taxon>
        <taxon>Nitrospirota</taxon>
        <taxon>Nitrospiria</taxon>
        <taxon>Nitrospirales</taxon>
        <taxon>Nitrospiraceae</taxon>
        <taxon>Leptospirillum</taxon>
    </lineage>
</organism>
<keyword evidence="3" id="KW-1185">Reference proteome</keyword>
<dbReference type="EMBL" id="CP007243">
    <property type="protein sequence ID" value="AIA31848.1"/>
    <property type="molecule type" value="Genomic_DNA"/>
</dbReference>
<sequence length="110" mass="12391">MRQPGQSDKLLVLKQLTCRTAECAEGRKTGSKKNLLNRKEQSCRNKNKKRGCSRGRRDNRKGTPQADVHLKAEITGTTPIRSLPSKHSGNPVRTLLTSFAKESHPEKRRT</sequence>
<accession>A0A059XY86</accession>
<feature type="region of interest" description="Disordered" evidence="1">
    <location>
        <begin position="26"/>
        <end position="110"/>
    </location>
</feature>
<protein>
    <submittedName>
        <fullName evidence="2">Uncharacterized protein</fullName>
    </submittedName>
</protein>
<feature type="compositionally biased region" description="Basic and acidic residues" evidence="1">
    <location>
        <begin position="101"/>
        <end position="110"/>
    </location>
</feature>
<proteinExistence type="predicted"/>
<evidence type="ECO:0000256" key="1">
    <source>
        <dbReference type="SAM" id="MobiDB-lite"/>
    </source>
</evidence>
<dbReference type="Proteomes" id="UP000027059">
    <property type="component" value="Chromosome"/>
</dbReference>
<gene>
    <name evidence="2" type="ORF">Y981_08900</name>
</gene>
<evidence type="ECO:0000313" key="3">
    <source>
        <dbReference type="Proteomes" id="UP000027059"/>
    </source>
</evidence>
<reference evidence="3" key="1">
    <citation type="submission" date="2014-02" db="EMBL/GenBank/DDBJ databases">
        <title>Complete genome sequence and comparative genomic analysis of the nitrogen-fixing bacterium Leptospirillum ferriphilum YSK.</title>
        <authorList>
            <person name="Guo X."/>
            <person name="Yin H."/>
            <person name="Liang Y."/>
            <person name="Hu Q."/>
            <person name="Ma L."/>
            <person name="Xiao Y."/>
            <person name="Zhang X."/>
            <person name="Qiu G."/>
            <person name="Liu X."/>
        </authorList>
    </citation>
    <scope>NUCLEOTIDE SEQUENCE [LARGE SCALE GENOMIC DNA]</scope>
    <source>
        <strain evidence="3">YSK</strain>
    </source>
</reference>
<feature type="compositionally biased region" description="Polar residues" evidence="1">
    <location>
        <begin position="75"/>
        <end position="88"/>
    </location>
</feature>
<name>A0A059XY86_9BACT</name>
<reference evidence="2 3" key="2">
    <citation type="journal article" date="2015" name="Biomed. Res. Int.">
        <title>Effects of Arsenite Resistance on the Growth and Functional Gene Expression of Leptospirillum ferriphilum and Acidithiobacillus thiooxidans in Pure Culture and Coculture.</title>
        <authorList>
            <person name="Jiang H."/>
            <person name="Liang Y."/>
            <person name="Yin H."/>
            <person name="Xiao Y."/>
            <person name="Guo X."/>
            <person name="Xu Y."/>
            <person name="Hu Q."/>
            <person name="Liu H."/>
            <person name="Liu X."/>
        </authorList>
    </citation>
    <scope>NUCLEOTIDE SEQUENCE [LARGE SCALE GENOMIC DNA]</scope>
    <source>
        <strain evidence="2 3">YSK</strain>
    </source>
</reference>
<feature type="compositionally biased region" description="Basic residues" evidence="1">
    <location>
        <begin position="45"/>
        <end position="59"/>
    </location>
</feature>